<dbReference type="EMBL" id="BJYA01000014">
    <property type="protein sequence ID" value="GEN46342.1"/>
    <property type="molecule type" value="Genomic_DNA"/>
</dbReference>
<feature type="transmembrane region" description="Helical" evidence="1">
    <location>
        <begin position="68"/>
        <end position="85"/>
    </location>
</feature>
<evidence type="ECO:0000313" key="3">
    <source>
        <dbReference type="Proteomes" id="UP000321440"/>
    </source>
</evidence>
<keyword evidence="1" id="KW-1133">Transmembrane helix</keyword>
<keyword evidence="3" id="KW-1185">Reference proteome</keyword>
<gene>
    <name evidence="2" type="ORF">AHA02nite_21180</name>
</gene>
<feature type="transmembrane region" description="Helical" evidence="1">
    <location>
        <begin position="7"/>
        <end position="24"/>
    </location>
</feature>
<accession>A0A511WAJ4</accession>
<feature type="transmembrane region" description="Helical" evidence="1">
    <location>
        <begin position="105"/>
        <end position="127"/>
    </location>
</feature>
<feature type="transmembrane region" description="Helical" evidence="1">
    <location>
        <begin position="134"/>
        <end position="154"/>
    </location>
</feature>
<keyword evidence="1" id="KW-0472">Membrane</keyword>
<keyword evidence="1" id="KW-0812">Transmembrane</keyword>
<dbReference type="AlphaFoldDB" id="A0A511WAJ4"/>
<name>A0A511WAJ4_9BACI</name>
<evidence type="ECO:0000256" key="1">
    <source>
        <dbReference type="SAM" id="Phobius"/>
    </source>
</evidence>
<dbReference type="RefSeq" id="WP_170236068.1">
    <property type="nucleotide sequence ID" value="NZ_BJYA01000014.1"/>
</dbReference>
<comment type="caution">
    <text evidence="2">The sequence shown here is derived from an EMBL/GenBank/DDBJ whole genome shotgun (WGS) entry which is preliminary data.</text>
</comment>
<sequence length="173" mass="19361">MNLLLKWCYIIGLLLFMQPAIFSFGLEGRTGEGSFVLVYLLIISLSLIQVGLVYWLKKYSEDQLMQGALIITIIGVPFLMISQFISLLNLVGETTSNVLSVHVELTFVGVMSLLFPLGLISFGYVLFKRYMRIGIIMSISAFVMMVGLVVFPWIHHLGMISVSVFGLVMVKNL</sequence>
<evidence type="ECO:0000313" key="2">
    <source>
        <dbReference type="EMBL" id="GEN46342.1"/>
    </source>
</evidence>
<feature type="transmembrane region" description="Helical" evidence="1">
    <location>
        <begin position="36"/>
        <end position="56"/>
    </location>
</feature>
<dbReference type="Proteomes" id="UP000321440">
    <property type="component" value="Unassembled WGS sequence"/>
</dbReference>
<organism evidence="2 3">
    <name type="scientific">Alkalibacillus haloalkaliphilus</name>
    <dbReference type="NCBI Taxonomy" id="94136"/>
    <lineage>
        <taxon>Bacteria</taxon>
        <taxon>Bacillati</taxon>
        <taxon>Bacillota</taxon>
        <taxon>Bacilli</taxon>
        <taxon>Bacillales</taxon>
        <taxon>Bacillaceae</taxon>
        <taxon>Alkalibacillus</taxon>
    </lineage>
</organism>
<protein>
    <submittedName>
        <fullName evidence="2">Uncharacterized protein</fullName>
    </submittedName>
</protein>
<reference evidence="2 3" key="1">
    <citation type="submission" date="2019-07" db="EMBL/GenBank/DDBJ databases">
        <title>Whole genome shotgun sequence of Alkalibacillus haloalkaliphilus NBRC 103110.</title>
        <authorList>
            <person name="Hosoyama A."/>
            <person name="Uohara A."/>
            <person name="Ohji S."/>
            <person name="Ichikawa N."/>
        </authorList>
    </citation>
    <scope>NUCLEOTIDE SEQUENCE [LARGE SCALE GENOMIC DNA]</scope>
    <source>
        <strain evidence="2 3">NBRC 103110</strain>
    </source>
</reference>
<proteinExistence type="predicted"/>